<feature type="compositionally biased region" description="Basic residues" evidence="2">
    <location>
        <begin position="586"/>
        <end position="596"/>
    </location>
</feature>
<proteinExistence type="predicted"/>
<dbReference type="PROSITE" id="PS00028">
    <property type="entry name" value="ZINC_FINGER_C2H2_1"/>
    <property type="match status" value="1"/>
</dbReference>
<feature type="region of interest" description="Disordered" evidence="2">
    <location>
        <begin position="453"/>
        <end position="489"/>
    </location>
</feature>
<evidence type="ECO:0000313" key="5">
    <source>
        <dbReference type="Proteomes" id="UP000748756"/>
    </source>
</evidence>
<dbReference type="AlphaFoldDB" id="A0A9P5V9Z3"/>
<comment type="caution">
    <text evidence="4">The sequence shown here is derived from an EMBL/GenBank/DDBJ whole genome shotgun (WGS) entry which is preliminary data.</text>
</comment>
<evidence type="ECO:0000256" key="1">
    <source>
        <dbReference type="PROSITE-ProRule" id="PRU00042"/>
    </source>
</evidence>
<dbReference type="OrthoDB" id="2437826at2759"/>
<keyword evidence="1" id="KW-0863">Zinc-finger</keyword>
<feature type="compositionally biased region" description="Low complexity" evidence="2">
    <location>
        <begin position="381"/>
        <end position="391"/>
    </location>
</feature>
<keyword evidence="1" id="KW-0479">Metal-binding</keyword>
<reference evidence="4" key="1">
    <citation type="journal article" date="2020" name="Fungal Divers.">
        <title>Resolving the Mortierellaceae phylogeny through synthesis of multi-gene phylogenetics and phylogenomics.</title>
        <authorList>
            <person name="Vandepol N."/>
            <person name="Liber J."/>
            <person name="Desiro A."/>
            <person name="Na H."/>
            <person name="Kennedy M."/>
            <person name="Barry K."/>
            <person name="Grigoriev I.V."/>
            <person name="Miller A.N."/>
            <person name="O'Donnell K."/>
            <person name="Stajich J.E."/>
            <person name="Bonito G."/>
        </authorList>
    </citation>
    <scope>NUCLEOTIDE SEQUENCE</scope>
    <source>
        <strain evidence="4">NRRL 6426</strain>
    </source>
</reference>
<organism evidence="4 5">
    <name type="scientific">Linnemannia schmuckeri</name>
    <dbReference type="NCBI Taxonomy" id="64567"/>
    <lineage>
        <taxon>Eukaryota</taxon>
        <taxon>Fungi</taxon>
        <taxon>Fungi incertae sedis</taxon>
        <taxon>Mucoromycota</taxon>
        <taxon>Mortierellomycotina</taxon>
        <taxon>Mortierellomycetes</taxon>
        <taxon>Mortierellales</taxon>
        <taxon>Mortierellaceae</taxon>
        <taxon>Linnemannia</taxon>
    </lineage>
</organism>
<dbReference type="SMART" id="SM00355">
    <property type="entry name" value="ZnF_C2H2"/>
    <property type="match status" value="2"/>
</dbReference>
<gene>
    <name evidence="4" type="ORF">BG015_009402</name>
</gene>
<dbReference type="EMBL" id="JAAAUQ010000605">
    <property type="protein sequence ID" value="KAF9148850.1"/>
    <property type="molecule type" value="Genomic_DNA"/>
</dbReference>
<keyword evidence="5" id="KW-1185">Reference proteome</keyword>
<feature type="region of interest" description="Disordered" evidence="2">
    <location>
        <begin position="364"/>
        <end position="391"/>
    </location>
</feature>
<protein>
    <recommendedName>
        <fullName evidence="3">C2H2-type domain-containing protein</fullName>
    </recommendedName>
</protein>
<dbReference type="InterPro" id="IPR013087">
    <property type="entry name" value="Znf_C2H2_type"/>
</dbReference>
<feature type="region of interest" description="Disordered" evidence="2">
    <location>
        <begin position="404"/>
        <end position="424"/>
    </location>
</feature>
<feature type="compositionally biased region" description="Low complexity" evidence="2">
    <location>
        <begin position="453"/>
        <end position="465"/>
    </location>
</feature>
<dbReference type="Gene3D" id="3.30.160.60">
    <property type="entry name" value="Classic Zinc Finger"/>
    <property type="match status" value="1"/>
</dbReference>
<feature type="compositionally biased region" description="Low complexity" evidence="2">
    <location>
        <begin position="225"/>
        <end position="249"/>
    </location>
</feature>
<evidence type="ECO:0000256" key="2">
    <source>
        <dbReference type="SAM" id="MobiDB-lite"/>
    </source>
</evidence>
<feature type="region of interest" description="Disordered" evidence="2">
    <location>
        <begin position="577"/>
        <end position="596"/>
    </location>
</feature>
<keyword evidence="1" id="KW-0862">Zinc</keyword>
<feature type="region of interest" description="Disordered" evidence="2">
    <location>
        <begin position="218"/>
        <end position="249"/>
    </location>
</feature>
<dbReference type="PROSITE" id="PS50157">
    <property type="entry name" value="ZINC_FINGER_C2H2_2"/>
    <property type="match status" value="1"/>
</dbReference>
<feature type="compositionally biased region" description="Low complexity" evidence="2">
    <location>
        <begin position="475"/>
        <end position="489"/>
    </location>
</feature>
<evidence type="ECO:0000313" key="4">
    <source>
        <dbReference type="EMBL" id="KAF9148850.1"/>
    </source>
</evidence>
<dbReference type="Proteomes" id="UP000748756">
    <property type="component" value="Unassembled WGS sequence"/>
</dbReference>
<accession>A0A9P5V9Z3</accession>
<dbReference type="GO" id="GO:0008270">
    <property type="term" value="F:zinc ion binding"/>
    <property type="evidence" value="ECO:0007669"/>
    <property type="project" value="UniProtKB-KW"/>
</dbReference>
<name>A0A9P5V9Z3_9FUNG</name>
<feature type="domain" description="C2H2-type" evidence="3">
    <location>
        <begin position="497"/>
        <end position="525"/>
    </location>
</feature>
<evidence type="ECO:0000259" key="3">
    <source>
        <dbReference type="PROSITE" id="PS50157"/>
    </source>
</evidence>
<sequence>MATAHKPSFVLPLEAPGHLMELMEDFTHKFPSLPQPPYIVPSQQETVAANPSHKPFNCQLSHWIPLGDYIAILEYSFTCTGQKALAWNCRSHMVEFGSYFEIPELNRLGRKKRIAVVSHRYIVGLPNPRLPYLLFCKKLDLLTTMPTATTAPHISPTPAEVLLATPISTPVNAFPESVKRIICAKAVFNNLGKSYKEIDGLCVLEYALVPPPAVESSTPSPPSFFPTSSSFSPSSSSSSSPSPQSLPPTHAGLKWKATSFGYLLNVLSADQEYSSSPACTAGRPTLRHTLTLKLGIDENKPAQSFFSLRHPRVDHEDPSAFSMNSIEQPTECTFRGLEIQKRVLSKRHKLIFHNAKYIRFAQKSVRSTRVKSTPPPPRQVPRPILASTSPPISITPNIIVTVRNRDSGSSNSSSSSSSSSIASVPSCTSSVSGSSSSASSCESASCSSASASASVSSSTLPPSLGRCRRGRRGRPSSSSPGESSPASSAPRVYCTRFKCPKCGDYLASIKNLNAHTRYKHDKSRMYKCEYSGCGVSPYPRKGSLIRHIKSKHKKDELKKCEKCGEALSREYNTTKHEKTCTGVVKSRNKRKRKMSE</sequence>